<keyword evidence="2" id="KW-1185">Reference proteome</keyword>
<accession>A0ABT8BB37</accession>
<dbReference type="EMBL" id="JAUFPX010000002">
    <property type="protein sequence ID" value="MDN3589232.1"/>
    <property type="molecule type" value="Genomic_DNA"/>
</dbReference>
<evidence type="ECO:0000313" key="2">
    <source>
        <dbReference type="Proteomes" id="UP001224644"/>
    </source>
</evidence>
<reference evidence="2" key="1">
    <citation type="journal article" date="2019" name="Int. J. Syst. Evol. Microbiol.">
        <title>The Global Catalogue of Microorganisms (GCM) 10K type strain sequencing project: providing services to taxonomists for standard genome sequencing and annotation.</title>
        <authorList>
            <consortium name="The Broad Institute Genomics Platform"/>
            <consortium name="The Broad Institute Genome Sequencing Center for Infectious Disease"/>
            <person name="Wu L."/>
            <person name="Ma J."/>
        </authorList>
    </citation>
    <scope>NUCLEOTIDE SEQUENCE [LARGE SCALE GENOMIC DNA]</scope>
    <source>
        <strain evidence="2">CECT 7069</strain>
    </source>
</reference>
<dbReference type="Proteomes" id="UP001224644">
    <property type="component" value="Unassembled WGS sequence"/>
</dbReference>
<organism evidence="1 2">
    <name type="scientific">Methylobacterium adhaesivum</name>
    <dbReference type="NCBI Taxonomy" id="333297"/>
    <lineage>
        <taxon>Bacteria</taxon>
        <taxon>Pseudomonadati</taxon>
        <taxon>Pseudomonadota</taxon>
        <taxon>Alphaproteobacteria</taxon>
        <taxon>Hyphomicrobiales</taxon>
        <taxon>Methylobacteriaceae</taxon>
        <taxon>Methylobacterium</taxon>
    </lineage>
</organism>
<dbReference type="RefSeq" id="WP_238223502.1">
    <property type="nucleotide sequence ID" value="NZ_BPQD01000007.1"/>
</dbReference>
<name>A0ABT8BB37_9HYPH</name>
<evidence type="ECO:0000313" key="1">
    <source>
        <dbReference type="EMBL" id="MDN3589232.1"/>
    </source>
</evidence>
<comment type="caution">
    <text evidence="1">The sequence shown here is derived from an EMBL/GenBank/DDBJ whole genome shotgun (WGS) entry which is preliminary data.</text>
</comment>
<protein>
    <submittedName>
        <fullName evidence="1">Uncharacterized protein</fullName>
    </submittedName>
</protein>
<sequence length="85" mass="9234">MSEPRGFPTPWLVVEKAESFCVEDASGAAVAWTYFSDDDAVRSATGVMTRDEAHRIAKAVAMIPEMRTIIRTLQDGLAEADASES</sequence>
<gene>
    <name evidence="1" type="ORF">QWZ12_01260</name>
</gene>
<proteinExistence type="predicted"/>